<organism evidence="3 4">
    <name type="scientific">Lepeophtheirus salmonis</name>
    <name type="common">Salmon louse</name>
    <name type="synonym">Caligus salmonis</name>
    <dbReference type="NCBI Taxonomy" id="72036"/>
    <lineage>
        <taxon>Eukaryota</taxon>
        <taxon>Metazoa</taxon>
        <taxon>Ecdysozoa</taxon>
        <taxon>Arthropoda</taxon>
        <taxon>Crustacea</taxon>
        <taxon>Multicrustacea</taxon>
        <taxon>Hexanauplia</taxon>
        <taxon>Copepoda</taxon>
        <taxon>Siphonostomatoida</taxon>
        <taxon>Caligidae</taxon>
        <taxon>Lepeophtheirus</taxon>
    </lineage>
</organism>
<name>A0A817FB60_LEPSM</name>
<dbReference type="GO" id="GO:0071897">
    <property type="term" value="P:DNA biosynthetic process"/>
    <property type="evidence" value="ECO:0007669"/>
    <property type="project" value="UniProtKB-ARBA"/>
</dbReference>
<evidence type="ECO:0000313" key="3">
    <source>
        <dbReference type="EMBL" id="CAF2741454.1"/>
    </source>
</evidence>
<accession>A0A817FB60</accession>
<dbReference type="EMBL" id="CAJNVT010000009">
    <property type="protein sequence ID" value="CAF2741454.1"/>
    <property type="molecule type" value="Genomic_DNA"/>
</dbReference>
<evidence type="ECO:0000256" key="1">
    <source>
        <dbReference type="ARBA" id="ARBA00023268"/>
    </source>
</evidence>
<feature type="domain" description="Reverse transcriptase/retrotransposon-derived protein RNase H-like" evidence="2">
    <location>
        <begin position="272"/>
        <end position="350"/>
    </location>
</feature>
<evidence type="ECO:0000313" key="4">
    <source>
        <dbReference type="Proteomes" id="UP000675881"/>
    </source>
</evidence>
<dbReference type="Proteomes" id="UP000675881">
    <property type="component" value="Unassembled WGS sequence"/>
</dbReference>
<keyword evidence="4" id="KW-1185">Reference proteome</keyword>
<sequence length="454" mass="51723">MLVDNQNVTFQVYIVASVNIIPLKFASRCHIGLTSKKLRLWDDSPITPLGVTRTIIQNSKNSKPYSVEFIVVKQDLTPLLGLKAAEAMRLVKINECQMERVSMVSITDEFLNVFEGVGTLQGQVSLKLDESVQPVISPSRRTPVALQPKVKAELDRLVSIPVIEPIIEPTPRVSQIVIVEKKSGDMMICLDPRNLNKALKREHYQIPQLEDTVVGFMNRQVNSQHFNLHLIAINGDVWHSVSRSRLKYFKGKFLKLYLVSKESNALLMTFCVKKLVLEAPVLAMYDPTKPIYLENDACEYEIWFILMQNHRPIANASRALSDAESRWAPIEKGMLAVVFGLEKFQHYTYSPPRRLQALLLRTQKYQFTLNYKPGSEIPIAVALSRDPLPEGSHDDIVTVNLINFSRIKADCLEQIKNATVDTYMILLKHNNHQRLTGLESEFIRRSSSLFVLQR</sequence>
<dbReference type="AlphaFoldDB" id="A0A817FB60"/>
<dbReference type="PANTHER" id="PTHR37984">
    <property type="entry name" value="PROTEIN CBG26694"/>
    <property type="match status" value="1"/>
</dbReference>
<comment type="caution">
    <text evidence="3">The sequence shown here is derived from an EMBL/GenBank/DDBJ whole genome shotgun (WGS) entry which is preliminary data.</text>
</comment>
<keyword evidence="1" id="KW-0511">Multifunctional enzyme</keyword>
<proteinExistence type="predicted"/>
<dbReference type="InterPro" id="IPR050951">
    <property type="entry name" value="Retrovirus_Pol_polyprotein"/>
</dbReference>
<evidence type="ECO:0000259" key="2">
    <source>
        <dbReference type="Pfam" id="PF17919"/>
    </source>
</evidence>
<protein>
    <submittedName>
        <fullName evidence="3">(salmon louse) hypothetical protein</fullName>
    </submittedName>
</protein>
<dbReference type="SUPFAM" id="SSF56672">
    <property type="entry name" value="DNA/RNA polymerases"/>
    <property type="match status" value="2"/>
</dbReference>
<dbReference type="Pfam" id="PF17919">
    <property type="entry name" value="RT_RNaseH_2"/>
    <property type="match status" value="1"/>
</dbReference>
<reference evidence="3" key="1">
    <citation type="submission" date="2021-02" db="EMBL/GenBank/DDBJ databases">
        <authorList>
            <person name="Bekaert M."/>
        </authorList>
    </citation>
    <scope>NUCLEOTIDE SEQUENCE</scope>
    <source>
        <strain evidence="3">IoA-00</strain>
    </source>
</reference>
<gene>
    <name evidence="3" type="ORF">LSAA_65</name>
</gene>
<dbReference type="PANTHER" id="PTHR37984:SF5">
    <property type="entry name" value="PROTEIN NYNRIN-LIKE"/>
    <property type="match status" value="1"/>
</dbReference>
<dbReference type="GO" id="GO:0003824">
    <property type="term" value="F:catalytic activity"/>
    <property type="evidence" value="ECO:0007669"/>
    <property type="project" value="UniProtKB-KW"/>
</dbReference>
<dbReference type="Gene3D" id="3.10.10.10">
    <property type="entry name" value="HIV Type 1 Reverse Transcriptase, subunit A, domain 1"/>
    <property type="match status" value="1"/>
</dbReference>
<dbReference type="InterPro" id="IPR043502">
    <property type="entry name" value="DNA/RNA_pol_sf"/>
</dbReference>
<dbReference type="InterPro" id="IPR041577">
    <property type="entry name" value="RT_RNaseH_2"/>
</dbReference>